<comment type="caution">
    <text evidence="4">The sequence shown here is derived from an EMBL/GenBank/DDBJ whole genome shotgun (WGS) entry which is preliminary data.</text>
</comment>
<organism evidence="4">
    <name type="scientific">marine sediment metagenome</name>
    <dbReference type="NCBI Taxonomy" id="412755"/>
    <lineage>
        <taxon>unclassified sequences</taxon>
        <taxon>metagenomes</taxon>
        <taxon>ecological metagenomes</taxon>
    </lineage>
</organism>
<dbReference type="Gene3D" id="3.40.50.300">
    <property type="entry name" value="P-loop containing nucleotide triphosphate hydrolases"/>
    <property type="match status" value="1"/>
</dbReference>
<reference evidence="4" key="1">
    <citation type="journal article" date="2014" name="Front. Microbiol.">
        <title>High frequency of phylogenetically diverse reductive dehalogenase-homologous genes in deep subseafloor sedimentary metagenomes.</title>
        <authorList>
            <person name="Kawai M."/>
            <person name="Futagami T."/>
            <person name="Toyoda A."/>
            <person name="Takaki Y."/>
            <person name="Nishi S."/>
            <person name="Hori S."/>
            <person name="Arai W."/>
            <person name="Tsubouchi T."/>
            <person name="Morono Y."/>
            <person name="Uchiyama I."/>
            <person name="Ito T."/>
            <person name="Fujiyama A."/>
            <person name="Inagaki F."/>
            <person name="Takami H."/>
        </authorList>
    </citation>
    <scope>NUCLEOTIDE SEQUENCE</scope>
    <source>
        <strain evidence="4">Expedition CK06-06</strain>
    </source>
</reference>
<dbReference type="PROSITE" id="PS50045">
    <property type="entry name" value="SIGMA54_INTERACT_4"/>
    <property type="match status" value="1"/>
</dbReference>
<gene>
    <name evidence="4" type="ORF">S01H4_17251</name>
</gene>
<sequence length="261" mass="29434">EGSYTGAIADRNGILGDLNDDVLFLDEIGDLDRGSQRMLIRAIEEKKYSQFGSEKVQESDFRLVSATNRPLRELEGGDLDRDFFDRISVLRITMPALRDIPEDLDWIWAKMLTDVAARAGVDRVDLMNAEEKRIVDRLRNEELPGNYRDMMRVASHLLLFLPSADARFGSRKKAIDAALDEGLSFVAESVQDIPRELAVRYASGDSLKSFLSGDGINVKEALASYRIYLGTEIGNHVKKKEIREKSGIGYETMNKWRKGEA</sequence>
<accession>X1AJJ4</accession>
<name>X1AJJ4_9ZZZZ</name>
<dbReference type="InterPro" id="IPR027417">
    <property type="entry name" value="P-loop_NTPase"/>
</dbReference>
<dbReference type="GO" id="GO:0006355">
    <property type="term" value="P:regulation of DNA-templated transcription"/>
    <property type="evidence" value="ECO:0007669"/>
    <property type="project" value="InterPro"/>
</dbReference>
<dbReference type="Pfam" id="PF00158">
    <property type="entry name" value="Sigma54_activat"/>
    <property type="match status" value="1"/>
</dbReference>
<evidence type="ECO:0000256" key="2">
    <source>
        <dbReference type="ARBA" id="ARBA00022840"/>
    </source>
</evidence>
<protein>
    <recommendedName>
        <fullName evidence="3">Sigma-54 factor interaction domain-containing protein</fullName>
    </recommendedName>
</protein>
<dbReference type="InterPro" id="IPR002078">
    <property type="entry name" value="Sigma_54_int"/>
</dbReference>
<feature type="domain" description="Sigma-54 factor interaction" evidence="3">
    <location>
        <begin position="1"/>
        <end position="159"/>
    </location>
</feature>
<keyword evidence="1" id="KW-0547">Nucleotide-binding</keyword>
<dbReference type="AlphaFoldDB" id="X1AJJ4"/>
<dbReference type="PANTHER" id="PTHR32071:SF14">
    <property type="entry name" value="TRANSCRIPTIONAL REGULATORY PROTEIN RTCR"/>
    <property type="match status" value="1"/>
</dbReference>
<evidence type="ECO:0000256" key="1">
    <source>
        <dbReference type="ARBA" id="ARBA00022741"/>
    </source>
</evidence>
<feature type="non-terminal residue" evidence="4">
    <location>
        <position position="1"/>
    </location>
</feature>
<dbReference type="EMBL" id="BART01007592">
    <property type="protein sequence ID" value="GAG60161.1"/>
    <property type="molecule type" value="Genomic_DNA"/>
</dbReference>
<keyword evidence="2" id="KW-0067">ATP-binding</keyword>
<dbReference type="PANTHER" id="PTHR32071">
    <property type="entry name" value="TRANSCRIPTIONAL REGULATORY PROTEIN"/>
    <property type="match status" value="1"/>
</dbReference>
<dbReference type="GO" id="GO:0005524">
    <property type="term" value="F:ATP binding"/>
    <property type="evidence" value="ECO:0007669"/>
    <property type="project" value="UniProtKB-KW"/>
</dbReference>
<proteinExistence type="predicted"/>
<evidence type="ECO:0000313" key="4">
    <source>
        <dbReference type="EMBL" id="GAG60161.1"/>
    </source>
</evidence>
<evidence type="ECO:0000259" key="3">
    <source>
        <dbReference type="PROSITE" id="PS50045"/>
    </source>
</evidence>
<dbReference type="SUPFAM" id="SSF52540">
    <property type="entry name" value="P-loop containing nucleoside triphosphate hydrolases"/>
    <property type="match status" value="1"/>
</dbReference>